<dbReference type="AlphaFoldDB" id="A0AAU9S8P5"/>
<name>A0AAU9S8P5_THLAR</name>
<dbReference type="EMBL" id="OU466860">
    <property type="protein sequence ID" value="CAH2060315.1"/>
    <property type="molecule type" value="Genomic_DNA"/>
</dbReference>
<dbReference type="Pfam" id="PF04776">
    <property type="entry name" value="protein_MS5"/>
    <property type="match status" value="1"/>
</dbReference>
<reference evidence="1 2" key="1">
    <citation type="submission" date="2022-03" db="EMBL/GenBank/DDBJ databases">
        <authorList>
            <person name="Nunn A."/>
            <person name="Chopra R."/>
            <person name="Nunn A."/>
            <person name="Contreras Garrido A."/>
        </authorList>
    </citation>
    <scope>NUCLEOTIDE SEQUENCE [LARGE SCALE GENOMIC DNA]</scope>
</reference>
<dbReference type="Proteomes" id="UP000836841">
    <property type="component" value="Chromosome 4"/>
</dbReference>
<dbReference type="InterPro" id="IPR006462">
    <property type="entry name" value="MS5"/>
</dbReference>
<protein>
    <submittedName>
        <fullName evidence="1">Uncharacterized protein</fullName>
    </submittedName>
</protein>
<accession>A0AAU9S8P5</accession>
<evidence type="ECO:0000313" key="2">
    <source>
        <dbReference type="Proteomes" id="UP000836841"/>
    </source>
</evidence>
<proteinExistence type="predicted"/>
<organism evidence="1 2">
    <name type="scientific">Thlaspi arvense</name>
    <name type="common">Field penny-cress</name>
    <dbReference type="NCBI Taxonomy" id="13288"/>
    <lineage>
        <taxon>Eukaryota</taxon>
        <taxon>Viridiplantae</taxon>
        <taxon>Streptophyta</taxon>
        <taxon>Embryophyta</taxon>
        <taxon>Tracheophyta</taxon>
        <taxon>Spermatophyta</taxon>
        <taxon>Magnoliopsida</taxon>
        <taxon>eudicotyledons</taxon>
        <taxon>Gunneridae</taxon>
        <taxon>Pentapetalae</taxon>
        <taxon>rosids</taxon>
        <taxon>malvids</taxon>
        <taxon>Brassicales</taxon>
        <taxon>Brassicaceae</taxon>
        <taxon>Thlaspideae</taxon>
        <taxon>Thlaspi</taxon>
    </lineage>
</organism>
<evidence type="ECO:0000313" key="1">
    <source>
        <dbReference type="EMBL" id="CAH2060315.1"/>
    </source>
</evidence>
<gene>
    <name evidence="1" type="ORF">TAV2_LOCUS14385</name>
</gene>
<keyword evidence="2" id="KW-1185">Reference proteome</keyword>
<sequence length="106" mass="12103">MRFRRRTYAKTSGFVYILNSHFYAAGGLMRYLIVDGFASCLPVEMKKIVVETIETCREPSLKLKSHKAIFHISFRAKGCDYKSVLRRTADGKAAGHILVEINSWDD</sequence>